<evidence type="ECO:0000256" key="1">
    <source>
        <dbReference type="ARBA" id="ARBA00004752"/>
    </source>
</evidence>
<dbReference type="InterPro" id="IPR005490">
    <property type="entry name" value="LD_TPept_cat_dom"/>
</dbReference>
<evidence type="ECO:0000256" key="5">
    <source>
        <dbReference type="ARBA" id="ARBA00022801"/>
    </source>
</evidence>
<dbReference type="Proteomes" id="UP000325785">
    <property type="component" value="Plasmid pRIdsm_01"/>
</dbReference>
<keyword evidence="5" id="KW-0378">Hydrolase</keyword>
<evidence type="ECO:0000256" key="8">
    <source>
        <dbReference type="ARBA" id="ARBA00023316"/>
    </source>
</evidence>
<geneLocation type="plasmid" evidence="12">
    <name>pridsm_01</name>
</geneLocation>
<dbReference type="InterPro" id="IPR006311">
    <property type="entry name" value="TAT_signal"/>
</dbReference>
<proteinExistence type="inferred from homology"/>
<evidence type="ECO:0000256" key="6">
    <source>
        <dbReference type="ARBA" id="ARBA00022960"/>
    </source>
</evidence>
<comment type="pathway">
    <text evidence="1 9">Cell wall biogenesis; peptidoglycan biosynthesis.</text>
</comment>
<evidence type="ECO:0000313" key="11">
    <source>
        <dbReference type="EMBL" id="QEW29574.1"/>
    </source>
</evidence>
<evidence type="ECO:0000256" key="9">
    <source>
        <dbReference type="PROSITE-ProRule" id="PRU01373"/>
    </source>
</evidence>
<evidence type="ECO:0000256" key="3">
    <source>
        <dbReference type="ARBA" id="ARBA00022676"/>
    </source>
</evidence>
<comment type="similarity">
    <text evidence="2">Belongs to the YkuD family.</text>
</comment>
<dbReference type="GO" id="GO:0071972">
    <property type="term" value="F:peptidoglycan L,D-transpeptidase activity"/>
    <property type="evidence" value="ECO:0007669"/>
    <property type="project" value="TreeGrafter"/>
</dbReference>
<keyword evidence="3" id="KW-0328">Glycosyltransferase</keyword>
<dbReference type="GO" id="GO:0008360">
    <property type="term" value="P:regulation of cell shape"/>
    <property type="evidence" value="ECO:0007669"/>
    <property type="project" value="UniProtKB-UniRule"/>
</dbReference>
<dbReference type="SUPFAM" id="SSF141523">
    <property type="entry name" value="L,D-transpeptidase catalytic domain-like"/>
    <property type="match status" value="1"/>
</dbReference>
<dbReference type="InterPro" id="IPR038063">
    <property type="entry name" value="Transpep_catalytic_dom"/>
</dbReference>
<name>A0A5P3ALG0_9RHOB</name>
<feature type="active site" description="Nucleophile" evidence="9">
    <location>
        <position position="168"/>
    </location>
</feature>
<dbReference type="EC" id="2.-.-.-" evidence="11"/>
<keyword evidence="7 9" id="KW-0573">Peptidoglycan synthesis</keyword>
<organism evidence="11 12">
    <name type="scientific">Roseovarius indicus</name>
    <dbReference type="NCBI Taxonomy" id="540747"/>
    <lineage>
        <taxon>Bacteria</taxon>
        <taxon>Pseudomonadati</taxon>
        <taxon>Pseudomonadota</taxon>
        <taxon>Alphaproteobacteria</taxon>
        <taxon>Rhodobacterales</taxon>
        <taxon>Roseobacteraceae</taxon>
        <taxon>Roseovarius</taxon>
    </lineage>
</organism>
<evidence type="ECO:0000259" key="10">
    <source>
        <dbReference type="PROSITE" id="PS52029"/>
    </source>
</evidence>
<gene>
    <name evidence="11" type="primary">erfK_3</name>
    <name evidence="11" type="ORF">RIdsm_05419</name>
</gene>
<dbReference type="GO" id="GO:0071555">
    <property type="term" value="P:cell wall organization"/>
    <property type="evidence" value="ECO:0007669"/>
    <property type="project" value="UniProtKB-UniRule"/>
</dbReference>
<evidence type="ECO:0000256" key="7">
    <source>
        <dbReference type="ARBA" id="ARBA00022984"/>
    </source>
</evidence>
<dbReference type="KEGG" id="rid:RIdsm_05419"/>
<evidence type="ECO:0000256" key="4">
    <source>
        <dbReference type="ARBA" id="ARBA00022679"/>
    </source>
</evidence>
<keyword evidence="6 9" id="KW-0133">Cell shape</keyword>
<keyword evidence="8 9" id="KW-0961">Cell wall biogenesis/degradation</keyword>
<protein>
    <submittedName>
        <fullName evidence="11">Putative L,D-transpeptidase ErfK/SrfK</fullName>
        <ecNumber evidence="11">2.-.-.-</ecNumber>
    </submittedName>
</protein>
<dbReference type="PROSITE" id="PS52029">
    <property type="entry name" value="LD_TPASE"/>
    <property type="match status" value="1"/>
</dbReference>
<dbReference type="Gene3D" id="2.40.440.10">
    <property type="entry name" value="L,D-transpeptidase catalytic domain-like"/>
    <property type="match status" value="1"/>
</dbReference>
<dbReference type="EMBL" id="CP031599">
    <property type="protein sequence ID" value="QEW29574.1"/>
    <property type="molecule type" value="Genomic_DNA"/>
</dbReference>
<dbReference type="GO" id="GO:0016757">
    <property type="term" value="F:glycosyltransferase activity"/>
    <property type="evidence" value="ECO:0007669"/>
    <property type="project" value="UniProtKB-KW"/>
</dbReference>
<feature type="domain" description="L,D-TPase catalytic" evidence="10">
    <location>
        <begin position="53"/>
        <end position="192"/>
    </location>
</feature>
<sequence>MSITTTRRGVLRLGITAAASLATPALLRAQEKTQVADLMTPRIVGLNKSLPPGEVHVSPGLFRLFWTLPDGLAWMYPVRIGRGDLYEAGEFYIGAKKVWPSWTPTPGMIEREPEKYAQYADEGMPGGPGNPLGARALYLFTEERGDTFLRIHGTDDPGTIGRAVSNGCAGLVNNHMIDLYEKVPMNARVVLYPKRPSESLSRQS</sequence>
<dbReference type="PROSITE" id="PS51318">
    <property type="entry name" value="TAT"/>
    <property type="match status" value="1"/>
</dbReference>
<dbReference type="Pfam" id="PF03734">
    <property type="entry name" value="YkuD"/>
    <property type="match status" value="1"/>
</dbReference>
<evidence type="ECO:0000256" key="2">
    <source>
        <dbReference type="ARBA" id="ARBA00005992"/>
    </source>
</evidence>
<evidence type="ECO:0000313" key="12">
    <source>
        <dbReference type="Proteomes" id="UP000325785"/>
    </source>
</evidence>
<dbReference type="PANTHER" id="PTHR30582">
    <property type="entry name" value="L,D-TRANSPEPTIDASE"/>
    <property type="match status" value="1"/>
</dbReference>
<keyword evidence="11" id="KW-0614">Plasmid</keyword>
<dbReference type="GO" id="GO:0018104">
    <property type="term" value="P:peptidoglycan-protein cross-linking"/>
    <property type="evidence" value="ECO:0007669"/>
    <property type="project" value="TreeGrafter"/>
</dbReference>
<accession>A0A5P3ALG0</accession>
<dbReference type="UniPathway" id="UPA00219"/>
<dbReference type="AlphaFoldDB" id="A0A5P3ALG0"/>
<dbReference type="InterPro" id="IPR050979">
    <property type="entry name" value="LD-transpeptidase"/>
</dbReference>
<reference evidence="11 12" key="1">
    <citation type="submission" date="2018-08" db="EMBL/GenBank/DDBJ databases">
        <title>Genetic Globetrotter - A new plasmid hitch-hiking vast phylogenetic and geographic distances.</title>
        <authorList>
            <person name="Vollmers J."/>
            <person name="Petersen J."/>
        </authorList>
    </citation>
    <scope>NUCLEOTIDE SEQUENCE [LARGE SCALE GENOMIC DNA]</scope>
    <source>
        <strain evidence="11 12">DSM 26383</strain>
        <plasmid evidence="12">pridsm_01</plasmid>
    </source>
</reference>
<dbReference type="GO" id="GO:0005576">
    <property type="term" value="C:extracellular region"/>
    <property type="evidence" value="ECO:0007669"/>
    <property type="project" value="TreeGrafter"/>
</dbReference>
<feature type="active site" description="Proton donor/acceptor" evidence="9">
    <location>
        <position position="152"/>
    </location>
</feature>
<dbReference type="CDD" id="cd16913">
    <property type="entry name" value="YkuD_like"/>
    <property type="match status" value="1"/>
</dbReference>
<dbReference type="PANTHER" id="PTHR30582:SF24">
    <property type="entry name" value="L,D-TRANSPEPTIDASE ERFK_SRFK-RELATED"/>
    <property type="match status" value="1"/>
</dbReference>
<keyword evidence="4 11" id="KW-0808">Transferase</keyword>
<dbReference type="RefSeq" id="WP_082647418.1">
    <property type="nucleotide sequence ID" value="NZ_CP031599.1"/>
</dbReference>